<feature type="domain" description="Phage tail tape measure protein" evidence="4">
    <location>
        <begin position="136"/>
        <end position="320"/>
    </location>
</feature>
<evidence type="ECO:0000259" key="4">
    <source>
        <dbReference type="Pfam" id="PF10145"/>
    </source>
</evidence>
<keyword evidence="3" id="KW-1133">Transmembrane helix</keyword>
<keyword evidence="6" id="KW-1185">Reference proteome</keyword>
<evidence type="ECO:0000313" key="5">
    <source>
        <dbReference type="EMBL" id="TQL46669.1"/>
    </source>
</evidence>
<evidence type="ECO:0000256" key="2">
    <source>
        <dbReference type="SAM" id="Coils"/>
    </source>
</evidence>
<dbReference type="InterPro" id="IPR010090">
    <property type="entry name" value="Phage_tape_meas"/>
</dbReference>
<accession>A0A542YF06</accession>
<dbReference type="Proteomes" id="UP000317998">
    <property type="component" value="Unassembled WGS sequence"/>
</dbReference>
<evidence type="ECO:0000256" key="3">
    <source>
        <dbReference type="SAM" id="Phobius"/>
    </source>
</evidence>
<reference evidence="5 6" key="1">
    <citation type="submission" date="2019-06" db="EMBL/GenBank/DDBJ databases">
        <title>Sequencing the genomes of 1000 actinobacteria strains.</title>
        <authorList>
            <person name="Klenk H.-P."/>
        </authorList>
    </citation>
    <scope>NUCLEOTIDE SEQUENCE [LARGE SCALE GENOMIC DNA]</scope>
    <source>
        <strain evidence="5 6">DSM 26477</strain>
    </source>
</reference>
<proteinExistence type="predicted"/>
<protein>
    <submittedName>
        <fullName evidence="5">TP901 family phage tail tape measure protein</fullName>
    </submittedName>
</protein>
<dbReference type="EMBL" id="VFOM01000002">
    <property type="protein sequence ID" value="TQL46669.1"/>
    <property type="molecule type" value="Genomic_DNA"/>
</dbReference>
<dbReference type="RefSeq" id="WP_141881319.1">
    <property type="nucleotide sequence ID" value="NZ_VFOM01000002.1"/>
</dbReference>
<evidence type="ECO:0000313" key="6">
    <source>
        <dbReference type="Proteomes" id="UP000317998"/>
    </source>
</evidence>
<name>A0A542YF06_9MICO</name>
<dbReference type="AlphaFoldDB" id="A0A542YF06"/>
<keyword evidence="3" id="KW-0472">Membrane</keyword>
<dbReference type="Pfam" id="PF10145">
    <property type="entry name" value="PhageMin_Tail"/>
    <property type="match status" value="1"/>
</dbReference>
<keyword evidence="3" id="KW-0812">Transmembrane</keyword>
<feature type="transmembrane region" description="Helical" evidence="3">
    <location>
        <begin position="432"/>
        <end position="454"/>
    </location>
</feature>
<dbReference type="OrthoDB" id="2183194at2"/>
<dbReference type="NCBIfam" id="TIGR01760">
    <property type="entry name" value="tape_meas_TP901"/>
    <property type="match status" value="1"/>
</dbReference>
<evidence type="ECO:0000256" key="1">
    <source>
        <dbReference type="ARBA" id="ARBA00022612"/>
    </source>
</evidence>
<comment type="caution">
    <text evidence="5">The sequence shown here is derived from an EMBL/GenBank/DDBJ whole genome shotgun (WGS) entry which is preliminary data.</text>
</comment>
<keyword evidence="1" id="KW-1188">Viral release from host cell</keyword>
<organism evidence="5 6">
    <name type="scientific">Homoserinimonas aerilata</name>
    <dbReference type="NCBI Taxonomy" id="1162970"/>
    <lineage>
        <taxon>Bacteria</taxon>
        <taxon>Bacillati</taxon>
        <taxon>Actinomycetota</taxon>
        <taxon>Actinomycetes</taxon>
        <taxon>Micrococcales</taxon>
        <taxon>Microbacteriaceae</taxon>
        <taxon>Homoserinimonas</taxon>
    </lineage>
</organism>
<dbReference type="PANTHER" id="PTHR37813:SF1">
    <property type="entry name" value="FELS-2 PROPHAGE PROTEIN"/>
    <property type="match status" value="1"/>
</dbReference>
<feature type="coiled-coil region" evidence="2">
    <location>
        <begin position="16"/>
        <end position="81"/>
    </location>
</feature>
<gene>
    <name evidence="5" type="ORF">FB562_2193</name>
</gene>
<keyword evidence="2" id="KW-0175">Coiled coil</keyword>
<dbReference type="PANTHER" id="PTHR37813">
    <property type="entry name" value="FELS-2 PROPHAGE PROTEIN"/>
    <property type="match status" value="1"/>
</dbReference>
<sequence>MFDAGAIVFSIKAAGAQVFRQELNQADKAVKELEASQKAAAKQTGELGAKQDKTAASSKSLAQAQADAAKKAAEYSAAQATVGRTLVTAGAAVVAVTALTVKSAIQWESAWAGVTKTVDGTAEELAGVQSGLRDLTGVLPASHDEIAAVAEAAGQLGVQTKNVVAFTRTMIDLGETTNLSANDAATALARFMNVMGTAQDKTSNLGSSVVALGNNYATTEAEIVNMATRLSGAARQVGLTEGETMGLAAALSSVGIEAEAGGSAVSKVMIDIAASVDKGGGRVVQFAKIAGMSADDFTKKWKTDPGAALAAFVKGLADAEKQGGSTLGMLESLGITETRMRDALLRSAAASDQFTAAMGLGNEAFEENNALQAEAAKRYETVESKIAIMNNRINDAAINLGSVFLPVVADTVGGIADLADGVASLPQPLQELLVVGAFAVGLIALIGGTALIAVPKIVEFRGALALLTAQSPNTTAALKGTASFLSGPWGIAILAAMIGVKLLSDHLDSLQASAEDVEASFKGAKTAADVFATVAQGKDAKYWLQWSTDVKDQLSDLPAVLQAAADQSDNLFARFDSTHFGAFEALKDAGVTLATLAESNLPDAQKGFNLLAKETDGSEKQLWRLLSTMPAYRDALETQALALGLITSETTEAERKTAMLELAQGKGEKQSKSAARAYIDAADGADTLRKDLDQLIGTMNKANEVGQDAVTANIDYLDTLAEVDEQIKKARKGQEGYALTLDETEQAGRDNMGMLVDLAKDAWDAAEAQHTLDGNTEAYRQRLVDSRQALLERIADLGVTGEAAEAIADKILKIPSETEWKIIAETASAQQEIERFLAYNASRKVRIAVGTSGGITQADGGVVDYFANGGVRSGAEHHVAQIAAAGSYRVWAEPETGGEAYIPLAPSKRSRSDAVMAETAARLGGIYIPAGAVAFANGGIAADDNTSQHRIQPASSSSTTLEVNIHHPVSRDPVNDLREAAEMLIASGYV</sequence>